<organism evidence="4 5">
    <name type="scientific">Chryseobacterium phosphatilyticum</name>
    <dbReference type="NCBI Taxonomy" id="475075"/>
    <lineage>
        <taxon>Bacteria</taxon>
        <taxon>Pseudomonadati</taxon>
        <taxon>Bacteroidota</taxon>
        <taxon>Flavobacteriia</taxon>
        <taxon>Flavobacteriales</taxon>
        <taxon>Weeksellaceae</taxon>
        <taxon>Chryseobacterium group</taxon>
        <taxon>Chryseobacterium</taxon>
    </lineage>
</organism>
<keyword evidence="5" id="KW-1185">Reference proteome</keyword>
<feature type="domain" description="Fibronectin type-III" evidence="3">
    <location>
        <begin position="791"/>
        <end position="885"/>
    </location>
</feature>
<name>A0A316X9Z1_9FLAO</name>
<dbReference type="Pfam" id="PF18962">
    <property type="entry name" value="Por_Secre_tail"/>
    <property type="match status" value="1"/>
</dbReference>
<proteinExistence type="predicted"/>
<evidence type="ECO:0000256" key="1">
    <source>
        <dbReference type="ARBA" id="ARBA00022729"/>
    </source>
</evidence>
<dbReference type="Pfam" id="PF00041">
    <property type="entry name" value="fn3"/>
    <property type="match status" value="2"/>
</dbReference>
<reference evidence="4 5" key="1">
    <citation type="submission" date="2018-04" db="EMBL/GenBank/DDBJ databases">
        <title>Draft Genome Sequence of Phosphate-Solubilizing Chryseobacterium sp. ISE14 that is a Biocontrol and Plant Growth-Promoting Rhizobacterium Isolated from Cucumber.</title>
        <authorList>
            <person name="Jeong J.-J."/>
            <person name="Sang M.K."/>
            <person name="Choi I.-G."/>
            <person name="Kim K.D."/>
        </authorList>
    </citation>
    <scope>NUCLEOTIDE SEQUENCE [LARGE SCALE GENOMIC DNA]</scope>
    <source>
        <strain evidence="4 5">ISE14</strain>
    </source>
</reference>
<keyword evidence="1 2" id="KW-0732">Signal</keyword>
<dbReference type="Gene3D" id="2.60.120.200">
    <property type="match status" value="1"/>
</dbReference>
<feature type="domain" description="Fibronectin type-III" evidence="3">
    <location>
        <begin position="293"/>
        <end position="386"/>
    </location>
</feature>
<dbReference type="SMART" id="SM00060">
    <property type="entry name" value="FN3"/>
    <property type="match status" value="3"/>
</dbReference>
<dbReference type="AlphaFoldDB" id="A0A316X9Z1"/>
<dbReference type="InterPro" id="IPR045474">
    <property type="entry name" value="GEVED"/>
</dbReference>
<dbReference type="Pfam" id="PF20009">
    <property type="entry name" value="GEVED"/>
    <property type="match status" value="1"/>
</dbReference>
<evidence type="ECO:0000313" key="4">
    <source>
        <dbReference type="EMBL" id="PWN69103.1"/>
    </source>
</evidence>
<feature type="chain" id="PRO_5016382697" description="Fibronectin type-III domain-containing protein" evidence="2">
    <location>
        <begin position="19"/>
        <end position="1125"/>
    </location>
</feature>
<evidence type="ECO:0000259" key="3">
    <source>
        <dbReference type="PROSITE" id="PS50853"/>
    </source>
</evidence>
<evidence type="ECO:0000256" key="2">
    <source>
        <dbReference type="SAM" id="SignalP"/>
    </source>
</evidence>
<dbReference type="SUPFAM" id="SSF49785">
    <property type="entry name" value="Galactose-binding domain-like"/>
    <property type="match status" value="1"/>
</dbReference>
<dbReference type="Gene3D" id="2.60.40.10">
    <property type="entry name" value="Immunoglobulins"/>
    <property type="match status" value="4"/>
</dbReference>
<gene>
    <name evidence="4" type="ORF">C1631_013635</name>
</gene>
<dbReference type="InterPro" id="IPR026444">
    <property type="entry name" value="Secre_tail"/>
</dbReference>
<dbReference type="InterPro" id="IPR008979">
    <property type="entry name" value="Galactose-bd-like_sf"/>
</dbReference>
<evidence type="ECO:0000313" key="5">
    <source>
        <dbReference type="Proteomes" id="UP000236594"/>
    </source>
</evidence>
<dbReference type="InterPro" id="IPR003961">
    <property type="entry name" value="FN3_dom"/>
</dbReference>
<dbReference type="SUPFAM" id="SSF49265">
    <property type="entry name" value="Fibronectin type III"/>
    <property type="match status" value="2"/>
</dbReference>
<dbReference type="InterPro" id="IPR036116">
    <property type="entry name" value="FN3_sf"/>
</dbReference>
<dbReference type="PROSITE" id="PS50853">
    <property type="entry name" value="FN3"/>
    <property type="match status" value="3"/>
</dbReference>
<dbReference type="NCBIfam" id="TIGR04183">
    <property type="entry name" value="Por_Secre_tail"/>
    <property type="match status" value="1"/>
</dbReference>
<protein>
    <recommendedName>
        <fullName evidence="3">Fibronectin type-III domain-containing protein</fullName>
    </recommendedName>
</protein>
<accession>A0A316X9Z1</accession>
<feature type="signal peptide" evidence="2">
    <location>
        <begin position="1"/>
        <end position="18"/>
    </location>
</feature>
<dbReference type="EMBL" id="PPED02000003">
    <property type="protein sequence ID" value="PWN69103.1"/>
    <property type="molecule type" value="Genomic_DNA"/>
</dbReference>
<dbReference type="Proteomes" id="UP000236594">
    <property type="component" value="Unassembled WGS sequence"/>
</dbReference>
<comment type="caution">
    <text evidence="4">The sequence shown here is derived from an EMBL/GenBank/DDBJ whole genome shotgun (WGS) entry which is preliminary data.</text>
</comment>
<sequence>MKKLLLSCMLSLGIGASAQILVNESFEGSTLPSGWTSTNGAGTTLSTGGYGSNAGTACAGTKAVYKNIYDTVPSWNMVYSSTASNATALNYSFKYLAKGYNTTTAIIDGTVAADYSVDNGATWVTLLAPLAISGSVNTIIPCTVVSGTIPAGTIPAGASFKFRIKSTAVGTADFYMGFDDVQLTQSIISPPPCTTISSPANAATGVSVTPTITWAAGTGGTNGYDLYLGTTPGGNNIINGLNVGNVTSYSITAANALSYSTQYYATIVPKNSIGSATGCNESTFTTTTVPCPTVSAPAASAINVSLTPTITWSAVNSATGYKLRIGTTAGASDVMNDYDMGNVTSYTLTTPLTNATTYYYTVKSYTATSLSVSCTEKSFTTVCLPTTAPYSQNFDTSPTGSSTSVNAPACWSYVETSGSAGYGYVSSSAPFSAPNCYILFNSTDTTGNVMLVSPQTTNLTDGTKRVKFMAKGGSSGYTVVVGTLADPSNPASFTAIGANIPITSSWAPYTVNIPAGSGQYLVFKHGLGGSSRSVYIDDIVLENIPSCLETTGVSVNSFTSNSISISWTAPSTVPANGYDIYYSTTNVVPLATTTPSIAAVAGTSATIPGLLPYTTYYIWVRSRCSVSDQSPWTNAVSAYTGHCIPTGGSTDTSYYLNNITTTTVGYSNLGYTASSYSAYVNNASTSFSGTAGGNIDYSLKAAGGSTYYYYIWVDWNNDLDFEDAGEKMLGTTSYTATTSGSFAIPASQAIGSYRARFGQSFSGSITPCGPAPSGNYVDFTLNVIAPPTCISPTGVAVSNTGTNSATVSWTASTTPPADGYDIYYSTSNTAPTASTSPLVSGVTGTSQVLNTLTPATLYYVWVRSHCSSNDMSVWSVSASFTTACAPVQSLSENFDSATVGALPVCWTSIGSMVSYAKVYAVTGTMISAPYALYLYTDGANIGMVSTPELLNLDSNNYTISFKGRANITAGGIVQIGYLTDPANTGSFVVLGSYTTTSTTAVDSYSLNITGVPAGINKLVLKHTGSPSSSVLIDDFAYQLGNLSTSEVGKTKNEIKVYPNPFSDILNISDVSKVKSVQIIDVAGRVVKTIDIPSSVLQLGDLKQGMYLVVMNMKDGTTQTVKTIKK</sequence>
<dbReference type="CDD" id="cd00063">
    <property type="entry name" value="FN3"/>
    <property type="match status" value="2"/>
</dbReference>
<dbReference type="RefSeq" id="WP_109712757.1">
    <property type="nucleotide sequence ID" value="NZ_PPED02000003.1"/>
</dbReference>
<feature type="domain" description="Fibronectin type-III" evidence="3">
    <location>
        <begin position="549"/>
        <end position="643"/>
    </location>
</feature>
<dbReference type="InterPro" id="IPR013783">
    <property type="entry name" value="Ig-like_fold"/>
</dbReference>
<dbReference type="OrthoDB" id="9813840at2"/>